<dbReference type="GO" id="GO:0016706">
    <property type="term" value="F:2-oxoglutarate-dependent dioxygenase activity"/>
    <property type="evidence" value="ECO:0007669"/>
    <property type="project" value="TreeGrafter"/>
</dbReference>
<evidence type="ECO:0000313" key="8">
    <source>
        <dbReference type="Proteomes" id="UP000291562"/>
    </source>
</evidence>
<dbReference type="InterPro" id="IPR003347">
    <property type="entry name" value="JmjC_dom"/>
</dbReference>
<dbReference type="SMART" id="SM00558">
    <property type="entry name" value="JmjC"/>
    <property type="match status" value="1"/>
</dbReference>
<evidence type="ECO:0000256" key="5">
    <source>
        <dbReference type="ARBA" id="ARBA00023004"/>
    </source>
</evidence>
<dbReference type="Pfam" id="PF20514">
    <property type="entry name" value="WHD_ROXA"/>
    <property type="match status" value="1"/>
</dbReference>
<dbReference type="EMBL" id="CP035704">
    <property type="protein sequence ID" value="QBB70479.1"/>
    <property type="molecule type" value="Genomic_DNA"/>
</dbReference>
<dbReference type="AlphaFoldDB" id="A0A411HIX5"/>
<dbReference type="Pfam" id="PF08007">
    <property type="entry name" value="JmjC_2"/>
    <property type="match status" value="1"/>
</dbReference>
<organism evidence="7 8">
    <name type="scientific">Pseudolysobacter antarcticus</name>
    <dbReference type="NCBI Taxonomy" id="2511995"/>
    <lineage>
        <taxon>Bacteria</taxon>
        <taxon>Pseudomonadati</taxon>
        <taxon>Pseudomonadota</taxon>
        <taxon>Gammaproteobacteria</taxon>
        <taxon>Lysobacterales</taxon>
        <taxon>Rhodanobacteraceae</taxon>
        <taxon>Pseudolysobacter</taxon>
    </lineage>
</organism>
<dbReference type="SUPFAM" id="SSF51197">
    <property type="entry name" value="Clavaminate synthase-like"/>
    <property type="match status" value="1"/>
</dbReference>
<gene>
    <name evidence="7" type="ORF">ELE36_08920</name>
</gene>
<dbReference type="Gene3D" id="2.60.120.650">
    <property type="entry name" value="Cupin"/>
    <property type="match status" value="1"/>
</dbReference>
<name>A0A411HIX5_9GAMM</name>
<evidence type="ECO:0000313" key="7">
    <source>
        <dbReference type="EMBL" id="QBB70479.1"/>
    </source>
</evidence>
<keyword evidence="8" id="KW-1185">Reference proteome</keyword>
<evidence type="ECO:0000256" key="3">
    <source>
        <dbReference type="ARBA" id="ARBA00022964"/>
    </source>
</evidence>
<dbReference type="PANTHER" id="PTHR13096:SF8">
    <property type="entry name" value="RIBOSOMAL OXYGENASE 1"/>
    <property type="match status" value="1"/>
</dbReference>
<keyword evidence="4" id="KW-0560">Oxidoreductase</keyword>
<comment type="cofactor">
    <cofactor evidence="1">
        <name>Fe(2+)</name>
        <dbReference type="ChEBI" id="CHEBI:29033"/>
    </cofactor>
</comment>
<dbReference type="InterPro" id="IPR039994">
    <property type="entry name" value="NO66-like"/>
</dbReference>
<dbReference type="InterPro" id="IPR046799">
    <property type="entry name" value="ROXA-like_wH"/>
</dbReference>
<keyword evidence="2" id="KW-0479">Metal-binding</keyword>
<dbReference type="KEGG" id="xbc:ELE36_08920"/>
<proteinExistence type="predicted"/>
<dbReference type="PANTHER" id="PTHR13096">
    <property type="entry name" value="MINA53 MYC INDUCED NUCLEAR ANTIGEN"/>
    <property type="match status" value="1"/>
</dbReference>
<dbReference type="OrthoDB" id="9764016at2"/>
<dbReference type="Gene3D" id="3.40.366.30">
    <property type="entry name" value="50S ribosomal protein L16 arginine hydroxylase, Chain A, Domain 2"/>
    <property type="match status" value="1"/>
</dbReference>
<feature type="domain" description="JmjC" evidence="6">
    <location>
        <begin position="106"/>
        <end position="234"/>
    </location>
</feature>
<evidence type="ECO:0000256" key="2">
    <source>
        <dbReference type="ARBA" id="ARBA00022723"/>
    </source>
</evidence>
<accession>A0A411HIX5</accession>
<evidence type="ECO:0000256" key="1">
    <source>
        <dbReference type="ARBA" id="ARBA00001954"/>
    </source>
</evidence>
<dbReference type="PROSITE" id="PS51184">
    <property type="entry name" value="JMJC"/>
    <property type="match status" value="1"/>
</dbReference>
<reference evidence="7 8" key="1">
    <citation type="submission" date="2019-01" db="EMBL/GenBank/DDBJ databases">
        <title>Pseudolysobacter antarctica gen. nov., sp. nov., isolated from Fildes Peninsula, Antarctica.</title>
        <authorList>
            <person name="Wei Z."/>
            <person name="Peng F."/>
        </authorList>
    </citation>
    <scope>NUCLEOTIDE SEQUENCE [LARGE SCALE GENOMIC DNA]</scope>
    <source>
        <strain evidence="7 8">AQ6-296</strain>
    </source>
</reference>
<protein>
    <submittedName>
        <fullName evidence="7">Cupin domain-containing protein</fullName>
    </submittedName>
</protein>
<keyword evidence="3" id="KW-0223">Dioxygenase</keyword>
<dbReference type="Proteomes" id="UP000291562">
    <property type="component" value="Chromosome"/>
</dbReference>
<keyword evidence="5" id="KW-0408">Iron</keyword>
<sequence>MSDWPRFWRVMSDLLGMPPARFLRDYWQKKPLLIRGALPNFVSPITANDLAGLACEEMALSRLITHTPKTDRWTLRNGPFAEGDFATLPKSHWTLLVQDVDKWDANIAALLDQFRFIPDWRIDDVMVSYAVDGGSVGAHVDQYDVFLLQAAGTRRWQISTAADAPKEFRSDVELKLLTEFKPTDEWLLQPGDMLYLPPGVPHHGTAIGECLTFSIGLRAPSHAELFGDFADFVAERLPEEQRYTDSDLSAARFPGEIDTSALQNVQKILATIGTADEQQLRTWFGPFITRYRNAHAPAPRPRSLTDAALRKRLLQGHRLQRNPWTRLAYAKVGKAAELYTSGDTQACSLALARLLTATREIDAAVLLQLAPDELDTVRALLNAGHFGISA</sequence>
<dbReference type="GO" id="GO:0046872">
    <property type="term" value="F:metal ion binding"/>
    <property type="evidence" value="ECO:0007669"/>
    <property type="project" value="UniProtKB-KW"/>
</dbReference>
<evidence type="ECO:0000256" key="4">
    <source>
        <dbReference type="ARBA" id="ARBA00023002"/>
    </source>
</evidence>
<evidence type="ECO:0000259" key="6">
    <source>
        <dbReference type="PROSITE" id="PS51184"/>
    </source>
</evidence>